<dbReference type="InterPro" id="IPR013324">
    <property type="entry name" value="RNA_pol_sigma_r3/r4-like"/>
</dbReference>
<dbReference type="InterPro" id="IPR036388">
    <property type="entry name" value="WH-like_DNA-bd_sf"/>
</dbReference>
<sequence>MSVTDTAWIDAALTSARPQAVGALLRYFRNLDTAEEAFQNACLRALKSWPQNGPPRDPASWLIMVGRNVAIDDIRRGKKQEALPDDDRAISDLDDAEDEIAERLDGSHYRDDILRLLFICCHKDLPPTQQIALALRIVSGLTVKQIARAFLVSEAAMEQRITRAKARVADANVPFETPGAVERSERLASVAAMIYLIFNEGYSASGDTAEIRSPLCEEAIRLARLLLRLFQSEPEIMGLTALLLLQHARAEARFDADGQVILLDDQDRSLWNQKLIAEGAALIDKAMRHRRSGPYQVQAAIAALHARAEKPEDTDWTQIDLLYGALEVMQPSPVITLNRAVAVSKVKGPEAALEMIEPLAPRLSNYFHYFGVRGAFLMQLGRNEEARVAFDRAIALANTTAEAAHIRMHIDRLMRDSQPRNVKAK</sequence>
<feature type="domain" description="RNA polymerase sigma factor 70 region 4 type 2" evidence="2">
    <location>
        <begin position="117"/>
        <end position="167"/>
    </location>
</feature>
<dbReference type="InterPro" id="IPR014284">
    <property type="entry name" value="RNA_pol_sigma-70_dom"/>
</dbReference>
<dbReference type="Pfam" id="PF04542">
    <property type="entry name" value="Sigma70_r2"/>
    <property type="match status" value="1"/>
</dbReference>
<accession>A0A560LXS8</accession>
<dbReference type="NCBIfam" id="TIGR02937">
    <property type="entry name" value="sigma70-ECF"/>
    <property type="match status" value="1"/>
</dbReference>
<evidence type="ECO:0000259" key="2">
    <source>
        <dbReference type="Pfam" id="PF08281"/>
    </source>
</evidence>
<gene>
    <name evidence="4" type="ORF">FBZ93_10551</name>
</gene>
<dbReference type="GO" id="GO:0006352">
    <property type="term" value="P:DNA-templated transcription initiation"/>
    <property type="evidence" value="ECO:0007669"/>
    <property type="project" value="InterPro"/>
</dbReference>
<dbReference type="InterPro" id="IPR011990">
    <property type="entry name" value="TPR-like_helical_dom_sf"/>
</dbReference>
<dbReference type="PANTHER" id="PTHR47756:SF1">
    <property type="entry name" value="BLL0085 PROTEIN"/>
    <property type="match status" value="1"/>
</dbReference>
<evidence type="ECO:0000259" key="1">
    <source>
        <dbReference type="Pfam" id="PF04542"/>
    </source>
</evidence>
<keyword evidence="5" id="KW-1185">Reference proteome</keyword>
<dbReference type="InterPro" id="IPR046531">
    <property type="entry name" value="DUF6596"/>
</dbReference>
<dbReference type="SUPFAM" id="SSF88946">
    <property type="entry name" value="Sigma2 domain of RNA polymerase sigma factors"/>
    <property type="match status" value="1"/>
</dbReference>
<dbReference type="OrthoDB" id="9780299at2"/>
<dbReference type="SUPFAM" id="SSF88659">
    <property type="entry name" value="Sigma3 and sigma4 domains of RNA polymerase sigma factors"/>
    <property type="match status" value="1"/>
</dbReference>
<dbReference type="Proteomes" id="UP000321304">
    <property type="component" value="Unassembled WGS sequence"/>
</dbReference>
<dbReference type="AlphaFoldDB" id="A0A560LXS8"/>
<dbReference type="GO" id="GO:0016987">
    <property type="term" value="F:sigma factor activity"/>
    <property type="evidence" value="ECO:0007669"/>
    <property type="project" value="InterPro"/>
</dbReference>
<dbReference type="RefSeq" id="WP_146986660.1">
    <property type="nucleotide sequence ID" value="NZ_VITY01000005.1"/>
</dbReference>
<name>A0A560LXS8_9BRAD</name>
<reference evidence="4 5" key="1">
    <citation type="submission" date="2019-06" db="EMBL/GenBank/DDBJ databases">
        <title>Genomic Encyclopedia of Type Strains, Phase IV (KMG-V): Genome sequencing to study the core and pangenomes of soil and plant-associated prokaryotes.</title>
        <authorList>
            <person name="Whitman W."/>
        </authorList>
    </citation>
    <scope>NUCLEOTIDE SEQUENCE [LARGE SCALE GENOMIC DNA]</scope>
    <source>
        <strain evidence="4 5">BR 10355</strain>
    </source>
</reference>
<evidence type="ECO:0000313" key="5">
    <source>
        <dbReference type="Proteomes" id="UP000321304"/>
    </source>
</evidence>
<protein>
    <submittedName>
        <fullName evidence="4">RNA polymerase sigma-70 factor (ECF subfamily)</fullName>
    </submittedName>
</protein>
<dbReference type="Pfam" id="PF08281">
    <property type="entry name" value="Sigma70_r4_2"/>
    <property type="match status" value="1"/>
</dbReference>
<dbReference type="InterPro" id="IPR013325">
    <property type="entry name" value="RNA_pol_sigma_r2"/>
</dbReference>
<dbReference type="EMBL" id="VITY01000005">
    <property type="protein sequence ID" value="TWC00259.1"/>
    <property type="molecule type" value="Genomic_DNA"/>
</dbReference>
<dbReference type="Gene3D" id="1.10.1740.10">
    <property type="match status" value="1"/>
</dbReference>
<dbReference type="InterPro" id="IPR007627">
    <property type="entry name" value="RNA_pol_sigma70_r2"/>
</dbReference>
<dbReference type="Pfam" id="PF20239">
    <property type="entry name" value="DUF6596"/>
    <property type="match status" value="1"/>
</dbReference>
<evidence type="ECO:0000259" key="3">
    <source>
        <dbReference type="Pfam" id="PF20239"/>
    </source>
</evidence>
<evidence type="ECO:0000313" key="4">
    <source>
        <dbReference type="EMBL" id="TWC00259.1"/>
    </source>
</evidence>
<dbReference type="PANTHER" id="PTHR47756">
    <property type="entry name" value="BLL6612 PROTEIN-RELATED"/>
    <property type="match status" value="1"/>
</dbReference>
<feature type="domain" description="RNA polymerase sigma-70 region 2" evidence="1">
    <location>
        <begin position="17"/>
        <end position="78"/>
    </location>
</feature>
<dbReference type="SUPFAM" id="SSF48452">
    <property type="entry name" value="TPR-like"/>
    <property type="match status" value="1"/>
</dbReference>
<proteinExistence type="predicted"/>
<feature type="domain" description="DUF6596" evidence="3">
    <location>
        <begin position="186"/>
        <end position="287"/>
    </location>
</feature>
<comment type="caution">
    <text evidence="4">The sequence shown here is derived from an EMBL/GenBank/DDBJ whole genome shotgun (WGS) entry which is preliminary data.</text>
</comment>
<dbReference type="Gene3D" id="1.10.10.10">
    <property type="entry name" value="Winged helix-like DNA-binding domain superfamily/Winged helix DNA-binding domain"/>
    <property type="match status" value="1"/>
</dbReference>
<organism evidence="4 5">
    <name type="scientific">Bradyrhizobium macuxiense</name>
    <dbReference type="NCBI Taxonomy" id="1755647"/>
    <lineage>
        <taxon>Bacteria</taxon>
        <taxon>Pseudomonadati</taxon>
        <taxon>Pseudomonadota</taxon>
        <taxon>Alphaproteobacteria</taxon>
        <taxon>Hyphomicrobiales</taxon>
        <taxon>Nitrobacteraceae</taxon>
        <taxon>Bradyrhizobium</taxon>
    </lineage>
</organism>
<dbReference type="InterPro" id="IPR013249">
    <property type="entry name" value="RNA_pol_sigma70_r4_t2"/>
</dbReference>
<dbReference type="GO" id="GO:0003677">
    <property type="term" value="F:DNA binding"/>
    <property type="evidence" value="ECO:0007669"/>
    <property type="project" value="InterPro"/>
</dbReference>